<proteinExistence type="predicted"/>
<reference evidence="1 2" key="1">
    <citation type="submission" date="2018-11" db="EMBL/GenBank/DDBJ databases">
        <authorList>
            <consortium name="Pathogen Informatics"/>
        </authorList>
    </citation>
    <scope>NUCLEOTIDE SEQUENCE [LARGE SCALE GENOMIC DNA]</scope>
    <source>
        <strain evidence="1 2">Zambia</strain>
    </source>
</reference>
<dbReference type="Proteomes" id="UP000277204">
    <property type="component" value="Unassembled WGS sequence"/>
</dbReference>
<gene>
    <name evidence="1" type="ORF">SMRZ_LOCUS11799</name>
</gene>
<protein>
    <submittedName>
        <fullName evidence="1">Uncharacterized protein</fullName>
    </submittedName>
</protein>
<sequence length="31" mass="3818">MRFIFCTHTGWQRYIIKNSIQTNQRRESCSL</sequence>
<organism evidence="1 2">
    <name type="scientific">Schistosoma margrebowiei</name>
    <dbReference type="NCBI Taxonomy" id="48269"/>
    <lineage>
        <taxon>Eukaryota</taxon>
        <taxon>Metazoa</taxon>
        <taxon>Spiralia</taxon>
        <taxon>Lophotrochozoa</taxon>
        <taxon>Platyhelminthes</taxon>
        <taxon>Trematoda</taxon>
        <taxon>Digenea</taxon>
        <taxon>Strigeidida</taxon>
        <taxon>Schistosomatoidea</taxon>
        <taxon>Schistosomatidae</taxon>
        <taxon>Schistosoma</taxon>
    </lineage>
</organism>
<evidence type="ECO:0000313" key="1">
    <source>
        <dbReference type="EMBL" id="VDO97147.1"/>
    </source>
</evidence>
<name>A0A183M6X4_9TREM</name>
<keyword evidence="2" id="KW-1185">Reference proteome</keyword>
<accession>A0A183M6X4</accession>
<dbReference type="AlphaFoldDB" id="A0A183M6X4"/>
<dbReference type="EMBL" id="UZAI01006884">
    <property type="protein sequence ID" value="VDO97147.1"/>
    <property type="molecule type" value="Genomic_DNA"/>
</dbReference>
<evidence type="ECO:0000313" key="2">
    <source>
        <dbReference type="Proteomes" id="UP000277204"/>
    </source>
</evidence>